<dbReference type="Proteomes" id="UP001499851">
    <property type="component" value="Unassembled WGS sequence"/>
</dbReference>
<dbReference type="Pfam" id="PF13460">
    <property type="entry name" value="NAD_binding_10"/>
    <property type="match status" value="1"/>
</dbReference>
<dbReference type="InterPro" id="IPR036291">
    <property type="entry name" value="NAD(P)-bd_dom_sf"/>
</dbReference>
<keyword evidence="3" id="KW-1185">Reference proteome</keyword>
<name>A0ABP4TUE3_9ACTN</name>
<gene>
    <name evidence="2" type="ORF">GCM10009830_47300</name>
</gene>
<dbReference type="EMBL" id="BAAAQF010000031">
    <property type="protein sequence ID" value="GAA1694042.1"/>
    <property type="molecule type" value="Genomic_DNA"/>
</dbReference>
<dbReference type="InterPro" id="IPR016040">
    <property type="entry name" value="NAD(P)-bd_dom"/>
</dbReference>
<dbReference type="SUPFAM" id="SSF51735">
    <property type="entry name" value="NAD(P)-binding Rossmann-fold domains"/>
    <property type="match status" value="1"/>
</dbReference>
<dbReference type="Gene3D" id="3.40.50.720">
    <property type="entry name" value="NAD(P)-binding Rossmann-like Domain"/>
    <property type="match status" value="1"/>
</dbReference>
<reference evidence="3" key="1">
    <citation type="journal article" date="2019" name="Int. J. Syst. Evol. Microbiol.">
        <title>The Global Catalogue of Microorganisms (GCM) 10K type strain sequencing project: providing services to taxonomists for standard genome sequencing and annotation.</title>
        <authorList>
            <consortium name="The Broad Institute Genomics Platform"/>
            <consortium name="The Broad Institute Genome Sequencing Center for Infectious Disease"/>
            <person name="Wu L."/>
            <person name="Ma J."/>
        </authorList>
    </citation>
    <scope>NUCLEOTIDE SEQUENCE [LARGE SCALE GENOMIC DNA]</scope>
    <source>
        <strain evidence="3">JCM 16001</strain>
    </source>
</reference>
<evidence type="ECO:0000313" key="2">
    <source>
        <dbReference type="EMBL" id="GAA1694042.1"/>
    </source>
</evidence>
<dbReference type="RefSeq" id="WP_344492182.1">
    <property type="nucleotide sequence ID" value="NZ_BAAAQF010000031.1"/>
</dbReference>
<evidence type="ECO:0000313" key="3">
    <source>
        <dbReference type="Proteomes" id="UP001499851"/>
    </source>
</evidence>
<accession>A0ABP4TUE3</accession>
<protein>
    <submittedName>
        <fullName evidence="2">SDR family oxidoreductase</fullName>
    </submittedName>
</protein>
<sequence length="214" mass="22562">MKLAILGATGRTGQALLRHALEAGHHVTAVVRDPERLPGYLRTHLTVLTAAAFAPELLTPAVVGRDAVLNVTGPRDLGEASTVCTDSTAAALTAMAQTDSNSRFVLASNSAMHPGAGDDPLTRYFVKPVILARVLRHLNTDAREAERLVRASTMEWTIVRAGRLTDAAGKGRFRAAPDRNIPGGFQITRTDFAQALLEAASDPTAAGHALAVAN</sequence>
<dbReference type="InterPro" id="IPR051606">
    <property type="entry name" value="Polyketide_Oxido-like"/>
</dbReference>
<organism evidence="2 3">
    <name type="scientific">Glycomyces endophyticus</name>
    <dbReference type="NCBI Taxonomy" id="480996"/>
    <lineage>
        <taxon>Bacteria</taxon>
        <taxon>Bacillati</taxon>
        <taxon>Actinomycetota</taxon>
        <taxon>Actinomycetes</taxon>
        <taxon>Glycomycetales</taxon>
        <taxon>Glycomycetaceae</taxon>
        <taxon>Glycomyces</taxon>
    </lineage>
</organism>
<evidence type="ECO:0000259" key="1">
    <source>
        <dbReference type="Pfam" id="PF13460"/>
    </source>
</evidence>
<proteinExistence type="predicted"/>
<dbReference type="PANTHER" id="PTHR43355">
    <property type="entry name" value="FLAVIN REDUCTASE (NADPH)"/>
    <property type="match status" value="1"/>
</dbReference>
<comment type="caution">
    <text evidence="2">The sequence shown here is derived from an EMBL/GenBank/DDBJ whole genome shotgun (WGS) entry which is preliminary data.</text>
</comment>
<dbReference type="PANTHER" id="PTHR43355:SF2">
    <property type="entry name" value="FLAVIN REDUCTASE (NADPH)"/>
    <property type="match status" value="1"/>
</dbReference>
<feature type="domain" description="NAD(P)-binding" evidence="1">
    <location>
        <begin position="7"/>
        <end position="203"/>
    </location>
</feature>